<evidence type="ECO:0000256" key="1">
    <source>
        <dbReference type="ARBA" id="ARBA00022448"/>
    </source>
</evidence>
<dbReference type="InterPro" id="IPR011899">
    <property type="entry name" value="Glutaredoxin_euk/vir"/>
</dbReference>
<dbReference type="InterPro" id="IPR002109">
    <property type="entry name" value="Glutaredoxin"/>
</dbReference>
<protein>
    <submittedName>
        <fullName evidence="6">Thioredoxin-like protein</fullName>
    </submittedName>
</protein>
<dbReference type="PANTHER" id="PTHR45694">
    <property type="entry name" value="GLUTAREDOXIN 2"/>
    <property type="match status" value="1"/>
</dbReference>
<organism evidence="6 7">
    <name type="scientific">Phascolomyces articulosus</name>
    <dbReference type="NCBI Taxonomy" id="60185"/>
    <lineage>
        <taxon>Eukaryota</taxon>
        <taxon>Fungi</taxon>
        <taxon>Fungi incertae sedis</taxon>
        <taxon>Mucoromycota</taxon>
        <taxon>Mucoromycotina</taxon>
        <taxon>Mucoromycetes</taxon>
        <taxon>Mucorales</taxon>
        <taxon>Lichtheimiaceae</taxon>
        <taxon>Phascolomyces</taxon>
    </lineage>
</organism>
<dbReference type="NCBIfam" id="TIGR02180">
    <property type="entry name" value="GRX_euk"/>
    <property type="match status" value="1"/>
</dbReference>
<keyword evidence="3" id="KW-1015">Disulfide bond</keyword>
<dbReference type="GO" id="GO:0004602">
    <property type="term" value="F:glutathione peroxidase activity"/>
    <property type="evidence" value="ECO:0007669"/>
    <property type="project" value="UniProtKB-ARBA"/>
</dbReference>
<dbReference type="InterPro" id="IPR011767">
    <property type="entry name" value="GLR_AS"/>
</dbReference>
<keyword evidence="1" id="KW-0813">Transport</keyword>
<dbReference type="Proteomes" id="UP001209540">
    <property type="component" value="Unassembled WGS sequence"/>
</dbReference>
<dbReference type="Pfam" id="PF00462">
    <property type="entry name" value="Glutaredoxin"/>
    <property type="match status" value="1"/>
</dbReference>
<dbReference type="PANTHER" id="PTHR45694:SF18">
    <property type="entry name" value="GLUTAREDOXIN-1-RELATED"/>
    <property type="match status" value="1"/>
</dbReference>
<dbReference type="Gene3D" id="3.40.30.10">
    <property type="entry name" value="Glutaredoxin"/>
    <property type="match status" value="1"/>
</dbReference>
<dbReference type="GO" id="GO:0005737">
    <property type="term" value="C:cytoplasm"/>
    <property type="evidence" value="ECO:0007669"/>
    <property type="project" value="TreeGrafter"/>
</dbReference>
<evidence type="ECO:0000313" key="6">
    <source>
        <dbReference type="EMBL" id="KAI9278925.1"/>
    </source>
</evidence>
<reference evidence="6" key="2">
    <citation type="submission" date="2023-02" db="EMBL/GenBank/DDBJ databases">
        <authorList>
            <consortium name="DOE Joint Genome Institute"/>
            <person name="Mondo S.J."/>
            <person name="Chang Y."/>
            <person name="Wang Y."/>
            <person name="Ahrendt S."/>
            <person name="Andreopoulos W."/>
            <person name="Barry K."/>
            <person name="Beard J."/>
            <person name="Benny G.L."/>
            <person name="Blankenship S."/>
            <person name="Bonito G."/>
            <person name="Cuomo C."/>
            <person name="Desiro A."/>
            <person name="Gervers K.A."/>
            <person name="Hundley H."/>
            <person name="Kuo A."/>
            <person name="LaButti K."/>
            <person name="Lang B.F."/>
            <person name="Lipzen A."/>
            <person name="O'Donnell K."/>
            <person name="Pangilinan J."/>
            <person name="Reynolds N."/>
            <person name="Sandor L."/>
            <person name="Smith M.W."/>
            <person name="Tsang A."/>
            <person name="Grigoriev I.V."/>
            <person name="Stajich J.E."/>
            <person name="Spatafora J.W."/>
        </authorList>
    </citation>
    <scope>NUCLEOTIDE SEQUENCE</scope>
    <source>
        <strain evidence="6">RSA 2281</strain>
    </source>
</reference>
<dbReference type="GO" id="GO:0015038">
    <property type="term" value="F:glutathione disulfide oxidoreductase activity"/>
    <property type="evidence" value="ECO:0007669"/>
    <property type="project" value="TreeGrafter"/>
</dbReference>
<dbReference type="SUPFAM" id="SSF52833">
    <property type="entry name" value="Thioredoxin-like"/>
    <property type="match status" value="1"/>
</dbReference>
<dbReference type="FunFam" id="3.40.30.10:FF:000026">
    <property type="entry name" value="Glutaredoxin 2"/>
    <property type="match status" value="1"/>
</dbReference>
<accession>A0AAD5PJM6</accession>
<evidence type="ECO:0000256" key="3">
    <source>
        <dbReference type="ARBA" id="ARBA00023157"/>
    </source>
</evidence>
<comment type="caution">
    <text evidence="6">The sequence shown here is derived from an EMBL/GenBank/DDBJ whole genome shotgun (WGS) entry which is preliminary data.</text>
</comment>
<evidence type="ECO:0000256" key="4">
    <source>
        <dbReference type="ARBA" id="ARBA00023284"/>
    </source>
</evidence>
<dbReference type="AlphaFoldDB" id="A0AAD5PJM6"/>
<feature type="domain" description="Glutaredoxin" evidence="5">
    <location>
        <begin position="35"/>
        <end position="97"/>
    </location>
</feature>
<evidence type="ECO:0000259" key="5">
    <source>
        <dbReference type="Pfam" id="PF00462"/>
    </source>
</evidence>
<dbReference type="PROSITE" id="PS00195">
    <property type="entry name" value="GLUTAREDOXIN_1"/>
    <property type="match status" value="1"/>
</dbReference>
<name>A0AAD5PJM6_9FUNG</name>
<dbReference type="PRINTS" id="PR00160">
    <property type="entry name" value="GLUTAREDOXIN"/>
</dbReference>
<reference evidence="6" key="1">
    <citation type="journal article" date="2022" name="IScience">
        <title>Evolution of zygomycete secretomes and the origins of terrestrial fungal ecologies.</title>
        <authorList>
            <person name="Chang Y."/>
            <person name="Wang Y."/>
            <person name="Mondo S."/>
            <person name="Ahrendt S."/>
            <person name="Andreopoulos W."/>
            <person name="Barry K."/>
            <person name="Beard J."/>
            <person name="Benny G.L."/>
            <person name="Blankenship S."/>
            <person name="Bonito G."/>
            <person name="Cuomo C."/>
            <person name="Desiro A."/>
            <person name="Gervers K.A."/>
            <person name="Hundley H."/>
            <person name="Kuo A."/>
            <person name="LaButti K."/>
            <person name="Lang B.F."/>
            <person name="Lipzen A."/>
            <person name="O'Donnell K."/>
            <person name="Pangilinan J."/>
            <person name="Reynolds N."/>
            <person name="Sandor L."/>
            <person name="Smith M.E."/>
            <person name="Tsang A."/>
            <person name="Grigoriev I.V."/>
            <person name="Stajich J.E."/>
            <person name="Spatafora J.W."/>
        </authorList>
    </citation>
    <scope>NUCLEOTIDE SEQUENCE</scope>
    <source>
        <strain evidence="6">RSA 2281</strain>
    </source>
</reference>
<gene>
    <name evidence="6" type="ORF">BDA99DRAFT_493463</name>
</gene>
<keyword evidence="4" id="KW-0676">Redox-active center</keyword>
<keyword evidence="7" id="KW-1185">Reference proteome</keyword>
<dbReference type="InterPro" id="IPR036249">
    <property type="entry name" value="Thioredoxin-like_sf"/>
</dbReference>
<proteinExistence type="predicted"/>
<dbReference type="EMBL" id="JAIXMP010000001">
    <property type="protein sequence ID" value="KAI9278925.1"/>
    <property type="molecule type" value="Genomic_DNA"/>
</dbReference>
<keyword evidence="2" id="KW-0249">Electron transport</keyword>
<dbReference type="CDD" id="cd03419">
    <property type="entry name" value="GRX_GRXh_1_2_like"/>
    <property type="match status" value="1"/>
</dbReference>
<sequence length="118" mass="13183">MLETLLSFFRSKPLTAEEMATLEQFVDDAIKNNTIAVFSKSYCPYCARAKKLLKDLGLEFFVIELDKEANGAAIQDYLQKKTGQRTVPNIFIKEEHIGGCDDLFAAKSSGKLDKLLTA</sequence>
<dbReference type="PROSITE" id="PS51354">
    <property type="entry name" value="GLUTAREDOXIN_2"/>
    <property type="match status" value="1"/>
</dbReference>
<dbReference type="InterPro" id="IPR014025">
    <property type="entry name" value="Glutaredoxin_subgr"/>
</dbReference>
<dbReference type="GO" id="GO:0034599">
    <property type="term" value="P:cellular response to oxidative stress"/>
    <property type="evidence" value="ECO:0007669"/>
    <property type="project" value="TreeGrafter"/>
</dbReference>
<evidence type="ECO:0000256" key="2">
    <source>
        <dbReference type="ARBA" id="ARBA00022982"/>
    </source>
</evidence>
<evidence type="ECO:0000313" key="7">
    <source>
        <dbReference type="Proteomes" id="UP001209540"/>
    </source>
</evidence>